<reference evidence="1 2" key="1">
    <citation type="journal article" date="2015" name="Nature">
        <title>rRNA introns, odd ribosomes, and small enigmatic genomes across a large radiation of phyla.</title>
        <authorList>
            <person name="Brown C.T."/>
            <person name="Hug L.A."/>
            <person name="Thomas B.C."/>
            <person name="Sharon I."/>
            <person name="Castelle C.J."/>
            <person name="Singh A."/>
            <person name="Wilkins M.J."/>
            <person name="Williams K.H."/>
            <person name="Banfield J.F."/>
        </authorList>
    </citation>
    <scope>NUCLEOTIDE SEQUENCE [LARGE SCALE GENOMIC DNA]</scope>
</reference>
<dbReference type="Gene3D" id="3.40.30.10">
    <property type="entry name" value="Glutaredoxin"/>
    <property type="match status" value="1"/>
</dbReference>
<gene>
    <name evidence="1" type="ORF">UU32_C0026G0022</name>
</gene>
<organism evidence="1 2">
    <name type="scientific">Candidatus Woesebacteria bacterium GW2011_GWB1_41_10</name>
    <dbReference type="NCBI Taxonomy" id="1618577"/>
    <lineage>
        <taxon>Bacteria</taxon>
        <taxon>Candidatus Woeseibacteriota</taxon>
    </lineage>
</organism>
<feature type="non-terminal residue" evidence="1">
    <location>
        <position position="1"/>
    </location>
</feature>
<dbReference type="Proteomes" id="UP000033858">
    <property type="component" value="Unassembled WGS sequence"/>
</dbReference>
<protein>
    <recommendedName>
        <fullName evidence="3">Glutaredoxin</fullName>
    </recommendedName>
</protein>
<proteinExistence type="predicted"/>
<evidence type="ECO:0000313" key="2">
    <source>
        <dbReference type="Proteomes" id="UP000033858"/>
    </source>
</evidence>
<evidence type="ECO:0000313" key="1">
    <source>
        <dbReference type="EMBL" id="KKR85958.1"/>
    </source>
</evidence>
<evidence type="ECO:0008006" key="3">
    <source>
        <dbReference type="Google" id="ProtNLM"/>
    </source>
</evidence>
<name>A0A0G0UAC9_9BACT</name>
<comment type="caution">
    <text evidence="1">The sequence shown here is derived from an EMBL/GenBank/DDBJ whole genome shotgun (WGS) entry which is preliminary data.</text>
</comment>
<accession>A0A0G0UAC9</accession>
<dbReference type="AlphaFoldDB" id="A0A0G0UAC9"/>
<dbReference type="EMBL" id="LCAE01000026">
    <property type="protein sequence ID" value="KKR85958.1"/>
    <property type="molecule type" value="Genomic_DNA"/>
</dbReference>
<sequence>DYLASKNIAFTEKLVDIDEAAREEMSAVSGGFLGVPFTLIIRDDGTKETILGFDQGKINSTLGIT</sequence>